<feature type="compositionally biased region" description="Basic and acidic residues" evidence="1">
    <location>
        <begin position="472"/>
        <end position="487"/>
    </location>
</feature>
<feature type="compositionally biased region" description="Gly residues" evidence="1">
    <location>
        <begin position="610"/>
        <end position="649"/>
    </location>
</feature>
<sequence>MGEPLRVDPVGLSAAGSAVAELSNGVTAAVGSLTASYNANTGQDAAGTAFGFAYQDSAKALVDGVAKGVNALRHIGYLIQGSATNYSRAEAAADIGGGAAPLTAPVAPGQYSAPGGEPDVNGPGRTPPVLWYLVEFLVGDWWPNGDPAQLRAAATAWNALAAPLYGVTGENAGPYAVIDAQQMPDKEPMKSAVRDVGTAMSSLAGEAQKLAGELNHFATDVENTQNAIRDLLDKLKSVVGSVVDQGVLGTVFELITGDAEEKIQEVADDIKAVIANHKRQSAARKELLADLVNGIKNYTRAMEIITRVELVNYLGEDAGRIVANVNDAFTDTTTGVSLGAINTVGGLATGFDPLGDPKGTWATLEGLGKMAEIFNPVTAPAAFAKDPEGTIDMVKNLTHFDDIFTSNRPFIGVGELGFDIGTAIVPGGAATKAGAGARAAEGAAARTEISATERAAGEAGGIASATTGLRGVSREVEGATSKLDDLSKAPLVGEKPPSGSPGPLPKPPEPGGPSLPRDPAPRDPGPAPTSGKPTSAPPSGDPVSPSVTHAPETAPAPKAEVPAAPAGSEVAAPASATPGGADHAPTASSGGQPSAPPMHAPSVNHPGGVPHDGGAGNGGVPPHSGGGLHDAGGGSPHDGGPHHNGGGSGDQQPNNPPHTGLHDPPANHGIPGGRLPDLTEIDKEFRLSDGSIDASRVSEWAQRISDVYPALSKDQIEAIYQYTTENYQAINPYLRNIDDLNLFQQRMLGSQSIEAMTPGQRLAMETQISRADEALAALPPYRVDPSDLTSTTWRGLRAPESLLDELKAGDIFQDPGYLSSSLDQQVAESFARGAGEGEIPTILKVVGEDGVDVAPLSRWSSESEILFPRGASFEVVSRELGGDGIMRIAIRQVK</sequence>
<evidence type="ECO:0000313" key="4">
    <source>
        <dbReference type="EMBL" id="BBY65403.1"/>
    </source>
</evidence>
<feature type="domain" description="Outer membrane channel protein CpnT-like N-terminal" evidence="3">
    <location>
        <begin position="130"/>
        <end position="229"/>
    </location>
</feature>
<evidence type="ECO:0000313" key="5">
    <source>
        <dbReference type="Proteomes" id="UP000467148"/>
    </source>
</evidence>
<dbReference type="KEGG" id="mhev:MHEL_36460"/>
<name>A0A7I7T9F6_9MYCO</name>
<dbReference type="Proteomes" id="UP000467148">
    <property type="component" value="Chromosome"/>
</dbReference>
<organism evidence="4 5">
    <name type="scientific">Mycolicibacterium helvum</name>
    <dbReference type="NCBI Taxonomy" id="1534349"/>
    <lineage>
        <taxon>Bacteria</taxon>
        <taxon>Bacillati</taxon>
        <taxon>Actinomycetota</taxon>
        <taxon>Actinomycetes</taxon>
        <taxon>Mycobacteriales</taxon>
        <taxon>Mycobacteriaceae</taxon>
        <taxon>Mycolicibacterium</taxon>
    </lineage>
</organism>
<evidence type="ECO:0008006" key="6">
    <source>
        <dbReference type="Google" id="ProtNLM"/>
    </source>
</evidence>
<dbReference type="RefSeq" id="WP_163749494.1">
    <property type="nucleotide sequence ID" value="NZ_AP022596.1"/>
</dbReference>
<dbReference type="InterPro" id="IPR003540">
    <property type="entry name" value="ADP-ribosyltransferase"/>
</dbReference>
<protein>
    <recommendedName>
        <fullName evidence="6">ADP ribosyltransferase domain-containing protein</fullName>
    </recommendedName>
</protein>
<proteinExistence type="predicted"/>
<dbReference type="InterPro" id="IPR057746">
    <property type="entry name" value="CpnT-like_N"/>
</dbReference>
<feature type="domain" description="ADP ribosyltransferase" evidence="2">
    <location>
        <begin position="702"/>
        <end position="880"/>
    </location>
</feature>
<dbReference type="Pfam" id="PF25547">
    <property type="entry name" value="WXG100_2"/>
    <property type="match status" value="1"/>
</dbReference>
<dbReference type="Gene3D" id="3.90.176.10">
    <property type="entry name" value="Toxin ADP-ribosyltransferase, Chain A, domain 1"/>
    <property type="match status" value="1"/>
</dbReference>
<evidence type="ECO:0000259" key="3">
    <source>
        <dbReference type="Pfam" id="PF25547"/>
    </source>
</evidence>
<dbReference type="AlphaFoldDB" id="A0A7I7T9F6"/>
<gene>
    <name evidence="4" type="ORF">MHEL_36460</name>
</gene>
<feature type="region of interest" description="Disordered" evidence="1">
    <location>
        <begin position="471"/>
        <end position="677"/>
    </location>
</feature>
<feature type="compositionally biased region" description="Pro residues" evidence="1">
    <location>
        <begin position="498"/>
        <end position="527"/>
    </location>
</feature>
<reference evidence="4 5" key="1">
    <citation type="journal article" date="2019" name="Emerg. Microbes Infect.">
        <title>Comprehensive subspecies identification of 175 nontuberculous mycobacteria species based on 7547 genomic profiles.</title>
        <authorList>
            <person name="Matsumoto Y."/>
            <person name="Kinjo T."/>
            <person name="Motooka D."/>
            <person name="Nabeya D."/>
            <person name="Jung N."/>
            <person name="Uechi K."/>
            <person name="Horii T."/>
            <person name="Iida T."/>
            <person name="Fujita J."/>
            <person name="Nakamura S."/>
        </authorList>
    </citation>
    <scope>NUCLEOTIDE SEQUENCE [LARGE SCALE GENOMIC DNA]</scope>
    <source>
        <strain evidence="4 5">JCM 30396</strain>
    </source>
</reference>
<dbReference type="PROSITE" id="PS51996">
    <property type="entry name" value="TR_MART"/>
    <property type="match status" value="1"/>
</dbReference>
<evidence type="ECO:0000256" key="1">
    <source>
        <dbReference type="SAM" id="MobiDB-lite"/>
    </source>
</evidence>
<dbReference type="EMBL" id="AP022596">
    <property type="protein sequence ID" value="BBY65403.1"/>
    <property type="molecule type" value="Genomic_DNA"/>
</dbReference>
<dbReference type="SUPFAM" id="SSF56399">
    <property type="entry name" value="ADP-ribosylation"/>
    <property type="match status" value="1"/>
</dbReference>
<keyword evidence="5" id="KW-1185">Reference proteome</keyword>
<dbReference type="Pfam" id="PF03496">
    <property type="entry name" value="ADPrib_exo_Tox"/>
    <property type="match status" value="1"/>
</dbReference>
<feature type="compositionally biased region" description="Low complexity" evidence="1">
    <location>
        <begin position="550"/>
        <end position="576"/>
    </location>
</feature>
<evidence type="ECO:0000259" key="2">
    <source>
        <dbReference type="Pfam" id="PF03496"/>
    </source>
</evidence>
<dbReference type="GO" id="GO:0005576">
    <property type="term" value="C:extracellular region"/>
    <property type="evidence" value="ECO:0007669"/>
    <property type="project" value="InterPro"/>
</dbReference>
<accession>A0A7I7T9F6</accession>